<dbReference type="EMBL" id="CM042031">
    <property type="protein sequence ID" value="KAI3784539.1"/>
    <property type="molecule type" value="Genomic_DNA"/>
</dbReference>
<gene>
    <name evidence="1" type="ORF">L1987_43639</name>
</gene>
<name>A0ACB9GLN3_9ASTR</name>
<proteinExistence type="predicted"/>
<sequence>MWRRVLGDEIHDFLTTTGRGAVVVKTKSQHSKFCKTNIIKLPNCNYPNTNPLHRTPPPILTYDHSSSAFVPSIRAAETL</sequence>
<organism evidence="1 2">
    <name type="scientific">Smallanthus sonchifolius</name>
    <dbReference type="NCBI Taxonomy" id="185202"/>
    <lineage>
        <taxon>Eukaryota</taxon>
        <taxon>Viridiplantae</taxon>
        <taxon>Streptophyta</taxon>
        <taxon>Embryophyta</taxon>
        <taxon>Tracheophyta</taxon>
        <taxon>Spermatophyta</taxon>
        <taxon>Magnoliopsida</taxon>
        <taxon>eudicotyledons</taxon>
        <taxon>Gunneridae</taxon>
        <taxon>Pentapetalae</taxon>
        <taxon>asterids</taxon>
        <taxon>campanulids</taxon>
        <taxon>Asterales</taxon>
        <taxon>Asteraceae</taxon>
        <taxon>Asteroideae</taxon>
        <taxon>Heliantheae alliance</taxon>
        <taxon>Millerieae</taxon>
        <taxon>Smallanthus</taxon>
    </lineage>
</organism>
<comment type="caution">
    <text evidence="1">The sequence shown here is derived from an EMBL/GenBank/DDBJ whole genome shotgun (WGS) entry which is preliminary data.</text>
</comment>
<evidence type="ECO:0000313" key="2">
    <source>
        <dbReference type="Proteomes" id="UP001056120"/>
    </source>
</evidence>
<evidence type="ECO:0000313" key="1">
    <source>
        <dbReference type="EMBL" id="KAI3784539.1"/>
    </source>
</evidence>
<protein>
    <submittedName>
        <fullName evidence="1">Uncharacterized protein</fullName>
    </submittedName>
</protein>
<reference evidence="1 2" key="2">
    <citation type="journal article" date="2022" name="Mol. Ecol. Resour.">
        <title>The genomes of chicory, endive, great burdock and yacon provide insights into Asteraceae paleo-polyploidization history and plant inulin production.</title>
        <authorList>
            <person name="Fan W."/>
            <person name="Wang S."/>
            <person name="Wang H."/>
            <person name="Wang A."/>
            <person name="Jiang F."/>
            <person name="Liu H."/>
            <person name="Zhao H."/>
            <person name="Xu D."/>
            <person name="Zhang Y."/>
        </authorList>
    </citation>
    <scope>NUCLEOTIDE SEQUENCE [LARGE SCALE GENOMIC DNA]</scope>
    <source>
        <strain evidence="2">cv. Yunnan</strain>
        <tissue evidence="1">Leaves</tissue>
    </source>
</reference>
<dbReference type="Proteomes" id="UP001056120">
    <property type="component" value="Linkage Group LG14"/>
</dbReference>
<accession>A0ACB9GLN3</accession>
<keyword evidence="2" id="KW-1185">Reference proteome</keyword>
<reference evidence="2" key="1">
    <citation type="journal article" date="2022" name="Mol. Ecol. Resour.">
        <title>The genomes of chicory, endive, great burdock and yacon provide insights into Asteraceae palaeo-polyploidization history and plant inulin production.</title>
        <authorList>
            <person name="Fan W."/>
            <person name="Wang S."/>
            <person name="Wang H."/>
            <person name="Wang A."/>
            <person name="Jiang F."/>
            <person name="Liu H."/>
            <person name="Zhao H."/>
            <person name="Xu D."/>
            <person name="Zhang Y."/>
        </authorList>
    </citation>
    <scope>NUCLEOTIDE SEQUENCE [LARGE SCALE GENOMIC DNA]</scope>
    <source>
        <strain evidence="2">cv. Yunnan</strain>
    </source>
</reference>